<dbReference type="EMBL" id="PPGH01000024">
    <property type="protein sequence ID" value="PQJ96924.1"/>
    <property type="molecule type" value="Genomic_DNA"/>
</dbReference>
<dbReference type="RefSeq" id="WP_146108697.1">
    <property type="nucleotide sequence ID" value="NZ_JAFLKP010000107.1"/>
</dbReference>
<dbReference type="AlphaFoldDB" id="A0A2S7XT58"/>
<dbReference type="OrthoDB" id="7206787at2"/>
<proteinExistence type="predicted"/>
<sequence length="120" mass="13209">MSYSSFLLKAVFIIFFLNGSFLATAQASQSFRGKCLLEVEGKKYINGSCDISMHDDGSFQVSKNNPPLTYFAQVSVTGKNVAEGNWNGEEGATHAHDPLGNLVRKGACWQNKRVKVCAWK</sequence>
<geneLocation type="plasmid" evidence="2">
    <name>pCok299</name>
</geneLocation>
<keyword evidence="1" id="KW-0732">Signal</keyword>
<feature type="signal peptide" evidence="1">
    <location>
        <begin position="1"/>
        <end position="25"/>
    </location>
</feature>
<keyword evidence="2" id="KW-0614">Plasmid</keyword>
<keyword evidence="3" id="KW-1185">Reference proteome</keyword>
<gene>
    <name evidence="2" type="ORF">CXB77_05015</name>
</gene>
<reference evidence="2 3" key="1">
    <citation type="submission" date="2018-01" db="EMBL/GenBank/DDBJ databases">
        <title>The complete genome sequence of Chromatium okenii LaCa, a purple sulfur bacterium with a turbulent life.</title>
        <authorList>
            <person name="Luedin S.M."/>
            <person name="Liechti N."/>
            <person name="Storelli N."/>
            <person name="Danza F."/>
            <person name="Wittwer M."/>
            <person name="Pothier J.F."/>
            <person name="Tonolla M.A."/>
        </authorList>
    </citation>
    <scope>NUCLEOTIDE SEQUENCE [LARGE SCALE GENOMIC DNA]</scope>
    <source>
        <strain evidence="2 3">LaCa</strain>
        <plasmid evidence="2">pCok299</plasmid>
    </source>
</reference>
<protein>
    <submittedName>
        <fullName evidence="2">Uncharacterized protein</fullName>
    </submittedName>
</protein>
<feature type="chain" id="PRO_5015410436" evidence="1">
    <location>
        <begin position="26"/>
        <end position="120"/>
    </location>
</feature>
<comment type="caution">
    <text evidence="2">The sequence shown here is derived from an EMBL/GenBank/DDBJ whole genome shotgun (WGS) entry which is preliminary data.</text>
</comment>
<name>A0A2S7XT58_9GAMM</name>
<evidence type="ECO:0000313" key="2">
    <source>
        <dbReference type="EMBL" id="PQJ96924.1"/>
    </source>
</evidence>
<evidence type="ECO:0000313" key="3">
    <source>
        <dbReference type="Proteomes" id="UP000239936"/>
    </source>
</evidence>
<evidence type="ECO:0000256" key="1">
    <source>
        <dbReference type="SAM" id="SignalP"/>
    </source>
</evidence>
<accession>A0A2S7XT58</accession>
<organism evidence="2 3">
    <name type="scientific">Chromatium okenii</name>
    <dbReference type="NCBI Taxonomy" id="61644"/>
    <lineage>
        <taxon>Bacteria</taxon>
        <taxon>Pseudomonadati</taxon>
        <taxon>Pseudomonadota</taxon>
        <taxon>Gammaproteobacteria</taxon>
        <taxon>Chromatiales</taxon>
        <taxon>Chromatiaceae</taxon>
        <taxon>Chromatium</taxon>
    </lineage>
</organism>
<dbReference type="Proteomes" id="UP000239936">
    <property type="component" value="Unassembled WGS sequence"/>
</dbReference>